<dbReference type="Proteomes" id="UP000280008">
    <property type="component" value="Unassembled WGS sequence"/>
</dbReference>
<feature type="region of interest" description="Disordered" evidence="1">
    <location>
        <begin position="142"/>
        <end position="168"/>
    </location>
</feature>
<dbReference type="EMBL" id="RBKS01000001">
    <property type="protein sequence ID" value="RKR74814.1"/>
    <property type="molecule type" value="Genomic_DNA"/>
</dbReference>
<keyword evidence="3" id="KW-1185">Reference proteome</keyword>
<reference evidence="2 3" key="1">
    <citation type="submission" date="2018-10" db="EMBL/GenBank/DDBJ databases">
        <title>Sequencing the genomes of 1000 actinobacteria strains.</title>
        <authorList>
            <person name="Klenk H.-P."/>
        </authorList>
    </citation>
    <scope>NUCLEOTIDE SEQUENCE [LARGE SCALE GENOMIC DNA]</scope>
    <source>
        <strain evidence="2 3">DSM 17894</strain>
    </source>
</reference>
<name>A0A495IFV1_9MICO</name>
<organism evidence="2 3">
    <name type="scientific">Frondihabitans australicus</name>
    <dbReference type="NCBI Taxonomy" id="386892"/>
    <lineage>
        <taxon>Bacteria</taxon>
        <taxon>Bacillati</taxon>
        <taxon>Actinomycetota</taxon>
        <taxon>Actinomycetes</taxon>
        <taxon>Micrococcales</taxon>
        <taxon>Microbacteriaceae</taxon>
        <taxon>Frondihabitans</taxon>
    </lineage>
</organism>
<evidence type="ECO:0000313" key="3">
    <source>
        <dbReference type="Proteomes" id="UP000280008"/>
    </source>
</evidence>
<dbReference type="OrthoDB" id="4120491at2"/>
<dbReference type="RefSeq" id="WP_121369682.1">
    <property type="nucleotide sequence ID" value="NZ_RBKS01000001.1"/>
</dbReference>
<evidence type="ECO:0000256" key="1">
    <source>
        <dbReference type="SAM" id="MobiDB-lite"/>
    </source>
</evidence>
<dbReference type="Gene3D" id="3.40.50.2000">
    <property type="entry name" value="Glycogen Phosphorylase B"/>
    <property type="match status" value="1"/>
</dbReference>
<protein>
    <recommendedName>
        <fullName evidence="4">Glycosyltransferase involved in cell wall biosynthesis</fullName>
    </recommendedName>
</protein>
<proteinExistence type="predicted"/>
<sequence length="354" mass="37350">MSATAPTQIIVGPEGNGVVDYAMDLAEAIRRRRPSTVIVRHAVVAGTASVARSHPRAHLHVTDALFGESLEAAGDALAEVVSAAPTSVTLHDVPQESDGERNLVRRGDVYRRIASLAVGVAVSSRHEADLVRRHLCPGLEPRVVPLGTRRPSTPGEASESASEAIRRTAPGRPVETIRILVAGYVYPGKGHDDVVRAAAVVSSRLGRPVTVTALGGAARGHAHEVESLNELATSNGVSFEVTGFLSGDDYRALCRADGVPVVAHRHYSASRSLLDWGEQGRRAVVVDNAYAHEMAALRPGTLDVVAPGLETLADAIEARVQEPATTYLAAGHPLSPTLDDAAGAYLAWWDGLAW</sequence>
<evidence type="ECO:0008006" key="4">
    <source>
        <dbReference type="Google" id="ProtNLM"/>
    </source>
</evidence>
<evidence type="ECO:0000313" key="2">
    <source>
        <dbReference type="EMBL" id="RKR74814.1"/>
    </source>
</evidence>
<gene>
    <name evidence="2" type="ORF">C8E83_1945</name>
</gene>
<comment type="caution">
    <text evidence="2">The sequence shown here is derived from an EMBL/GenBank/DDBJ whole genome shotgun (WGS) entry which is preliminary data.</text>
</comment>
<dbReference type="AlphaFoldDB" id="A0A495IFV1"/>
<accession>A0A495IFV1</accession>
<dbReference type="SUPFAM" id="SSF53756">
    <property type="entry name" value="UDP-Glycosyltransferase/glycogen phosphorylase"/>
    <property type="match status" value="1"/>
</dbReference>